<evidence type="ECO:0000256" key="2">
    <source>
        <dbReference type="ARBA" id="ARBA00022574"/>
    </source>
</evidence>
<dbReference type="Proteomes" id="UP001321479">
    <property type="component" value="Segment"/>
</dbReference>
<dbReference type="RefSeq" id="YP_010841124.1">
    <property type="nucleotide sequence ID" value="NC_079139.1"/>
</dbReference>
<dbReference type="Gene3D" id="2.130.10.10">
    <property type="entry name" value="YVTN repeat-like/Quinoprotein amine dehydrogenase"/>
    <property type="match status" value="2"/>
</dbReference>
<evidence type="ECO:0000313" key="4">
    <source>
        <dbReference type="EMBL" id="BCS82516.1"/>
    </source>
</evidence>
<protein>
    <submittedName>
        <fullName evidence="4">WD-repeat family protein</fullName>
    </submittedName>
</protein>
<dbReference type="InterPro" id="IPR019775">
    <property type="entry name" value="WD40_repeat_CS"/>
</dbReference>
<dbReference type="CDD" id="cd00200">
    <property type="entry name" value="WD40"/>
    <property type="match status" value="1"/>
</dbReference>
<dbReference type="InterPro" id="IPR001680">
    <property type="entry name" value="WD40_rpt"/>
</dbReference>
<dbReference type="InterPro" id="IPR015943">
    <property type="entry name" value="WD40/YVTN_repeat-like_dom_sf"/>
</dbReference>
<dbReference type="PROSITE" id="PS50082">
    <property type="entry name" value="WD_REPEATS_2"/>
    <property type="match status" value="3"/>
</dbReference>
<keyword evidence="2" id="KW-0853">WD repeat</keyword>
<dbReference type="EMBL" id="AP024483">
    <property type="protein sequence ID" value="BCS82516.1"/>
    <property type="molecule type" value="Genomic_DNA"/>
</dbReference>
<dbReference type="SUPFAM" id="SSF50998">
    <property type="entry name" value="Quinoprotein alcohol dehydrogenase-like"/>
    <property type="match status" value="1"/>
</dbReference>
<dbReference type="PANTHER" id="PTHR22847">
    <property type="entry name" value="WD40 REPEAT PROTEIN"/>
    <property type="match status" value="1"/>
</dbReference>
<proteinExistence type="inferred from homology"/>
<dbReference type="PRINTS" id="PR00320">
    <property type="entry name" value="GPROTEINBRPT"/>
</dbReference>
<reference evidence="4 5" key="1">
    <citation type="submission" date="2021-02" db="EMBL/GenBank/DDBJ databases">
        <title>Cotonvirus japonicus, which uses Golgi apparatus of host cells for its virion factory, phylogenetically links tailed tupanvirus and icosahedral mimivirus.</title>
        <authorList>
            <person name="Takahashi H."/>
            <person name="Fukaya S."/>
            <person name="Song C."/>
            <person name="Murata K."/>
            <person name="Takemura M."/>
        </authorList>
    </citation>
    <scope>NUCLEOTIDE SEQUENCE [LARGE SCALE GENOMIC DNA]</scope>
</reference>
<dbReference type="Pfam" id="PF00400">
    <property type="entry name" value="WD40"/>
    <property type="match status" value="3"/>
</dbReference>
<keyword evidence="3" id="KW-0677">Repeat</keyword>
<name>A0ABM7NQY6_9VIRU</name>
<evidence type="ECO:0000256" key="1">
    <source>
        <dbReference type="ARBA" id="ARBA00006497"/>
    </source>
</evidence>
<accession>A0ABM7NQY6</accession>
<dbReference type="GeneID" id="80557721"/>
<dbReference type="PROSITE" id="PS50294">
    <property type="entry name" value="WD_REPEATS_REGION"/>
    <property type="match status" value="2"/>
</dbReference>
<dbReference type="PANTHER" id="PTHR22847:SF637">
    <property type="entry name" value="WD REPEAT DOMAIN 5B"/>
    <property type="match status" value="1"/>
</dbReference>
<keyword evidence="5" id="KW-1185">Reference proteome</keyword>
<evidence type="ECO:0000313" key="5">
    <source>
        <dbReference type="Proteomes" id="UP001321479"/>
    </source>
</evidence>
<sequence length="469" mass="54928">MNSIETIKLIIRDEDKDVSLICEKRQLRKIKYFDVMFDYKENFDEKIIINVSNAFLTYNILIKYLGDKNIIKNSKWMKLVDNLKLQNYLMLESDYDETLNKLMSTNILSNDYADFLKNIENVPYSHLIGKLLIKNLPNDYDINTIPIFHIQKIIEIAENSYNILTIDNGNQINKWSSLNFNLNSTNNELKYYHQTNRFSRMRDDFVLTIENTGLQTLTFYKYNQKIYIDIITECLFGIDIGSHYSVISGIDKKYILSHDNGAIELLEFNDNEKSYQYSSLGYDRYIPIKFFPDELNILSVTKTKNISVWNSNDKKLKYFITTKNEILDLACCPNNKLFASCGDDNNITLWNREFGEKIKVLYGHDAQVTCIIFSSNGKYLASGSNDKTIKLWNIESEKPLKTFKGHTNNITLVRFTPDDKYIISSGWDKSMKIWNIESGLLIGEIKNNYLIQDIIFKYEPDDLILKRFN</sequence>
<evidence type="ECO:0000256" key="3">
    <source>
        <dbReference type="ARBA" id="ARBA00022737"/>
    </source>
</evidence>
<comment type="similarity">
    <text evidence="1">Belongs to the mimivirus BTB/WD family.</text>
</comment>
<dbReference type="InterPro" id="IPR011047">
    <property type="entry name" value="Quinoprotein_ADH-like_sf"/>
</dbReference>
<dbReference type="InterPro" id="IPR020472">
    <property type="entry name" value="WD40_PAC1"/>
</dbReference>
<dbReference type="PROSITE" id="PS00678">
    <property type="entry name" value="WD_REPEATS_1"/>
    <property type="match status" value="2"/>
</dbReference>
<dbReference type="SMART" id="SM00320">
    <property type="entry name" value="WD40"/>
    <property type="match status" value="3"/>
</dbReference>
<organism evidence="4 5">
    <name type="scientific">Cotonvirus japonicus</name>
    <dbReference type="NCBI Taxonomy" id="2811091"/>
    <lineage>
        <taxon>Viruses</taxon>
        <taxon>Varidnaviria</taxon>
        <taxon>Bamfordvirae</taxon>
        <taxon>Nucleocytoviricota</taxon>
        <taxon>Megaviricetes</taxon>
        <taxon>Imitervirales</taxon>
        <taxon>Mimiviridae</taxon>
        <taxon>Megamimivirinae</taxon>
        <taxon>Cotonvirus</taxon>
        <taxon>Cotonvirus japonicum</taxon>
    </lineage>
</organism>